<accession>A0A6P7FQ58</accession>
<dbReference type="EnsemblMetazoa" id="XM_028279337.2">
    <property type="protein sequence ID" value="XP_028135138.1"/>
    <property type="gene ID" value="LOC114330038"/>
</dbReference>
<dbReference type="KEGG" id="dvv:114330038"/>
<protein>
    <submittedName>
        <fullName evidence="3">Uncharacterized protein LOC114330038</fullName>
    </submittedName>
</protein>
<dbReference type="InParanoid" id="A0A6P7FQ58"/>
<sequence length="586" mass="68081">MSVRELLKIAHENVVYCADNTWSNGLSCYQEASMNLLLRETALTEPNYVGLRPRTVKECIPNSKLAKYSDYEYHDSRELSYRLDDFKKTSYEYDFSSEVSKEPWMLKEVDEYFKYYTDFYKTPDPKDSEIQKTNRLKYLTTFELPFMKCNSLAEYFLKLQITKDSTKKLWDVESLNSKMIMFRSLRSFCDQRSVLVYKSPAGRFYVSECDDIDSELKEDYYGWLKHDVNGESNIHLNSLKEEVGGDTVFEADVDSMQNRRLYSAVLQGFSSNKIPSTQQNPLPLLGRSFSDSSENTMEKLGSTINFCKRKVHSEDTFKNNNISKFFPSCSALAGSSTSIDGVSSFQNENVSQVNAVPQHTFCTFSQPIRYRPNYNPNSYQFPPFYMFVHNTLQQTYVQPVYNPIYLHRSVPVSMDRNILNSNCSHAQSQYFSCKYTTSIQKTKSGIYKSRSKRKYYLRKNKIALLKCSFTREDKRLNKIYSMPTATDSDCSLGEVYKDTDELVSKIINLVLDDSLPDCSVPVSKSQSDELERQALEQYNNSDENVFQDLERQAAEEYEDNSENYSSPPNCRFLFGGLYKKLNYYVF</sequence>
<dbReference type="GeneID" id="114330038"/>
<reference evidence="3" key="1">
    <citation type="submission" date="2025-04" db="UniProtKB">
        <authorList>
            <consortium name="RefSeq"/>
        </authorList>
    </citation>
    <scope>IDENTIFICATION</scope>
    <source>
        <tissue evidence="3">Whole insect</tissue>
    </source>
</reference>
<keyword evidence="2" id="KW-1185">Reference proteome</keyword>
<dbReference type="AlphaFoldDB" id="A0A6P7FQ58"/>
<dbReference type="Proteomes" id="UP001652700">
    <property type="component" value="Unplaced"/>
</dbReference>
<evidence type="ECO:0000313" key="2">
    <source>
        <dbReference type="Proteomes" id="UP001652700"/>
    </source>
</evidence>
<proteinExistence type="predicted"/>
<dbReference type="RefSeq" id="XP_028135138.1">
    <property type="nucleotide sequence ID" value="XM_028279337.1"/>
</dbReference>
<evidence type="ECO:0000313" key="1">
    <source>
        <dbReference type="EnsemblMetazoa" id="XP_028135138.1"/>
    </source>
</evidence>
<name>A0A6P7FQ58_DIAVI</name>
<evidence type="ECO:0000313" key="3">
    <source>
        <dbReference type="RefSeq" id="XP_028135138.1"/>
    </source>
</evidence>
<reference evidence="1" key="2">
    <citation type="submission" date="2025-05" db="UniProtKB">
        <authorList>
            <consortium name="EnsemblMetazoa"/>
        </authorList>
    </citation>
    <scope>IDENTIFICATION</scope>
</reference>
<gene>
    <name evidence="3" type="primary">LOC114330038</name>
</gene>
<organism evidence="3">
    <name type="scientific">Diabrotica virgifera virgifera</name>
    <name type="common">western corn rootworm</name>
    <dbReference type="NCBI Taxonomy" id="50390"/>
    <lineage>
        <taxon>Eukaryota</taxon>
        <taxon>Metazoa</taxon>
        <taxon>Ecdysozoa</taxon>
        <taxon>Arthropoda</taxon>
        <taxon>Hexapoda</taxon>
        <taxon>Insecta</taxon>
        <taxon>Pterygota</taxon>
        <taxon>Neoptera</taxon>
        <taxon>Endopterygota</taxon>
        <taxon>Coleoptera</taxon>
        <taxon>Polyphaga</taxon>
        <taxon>Cucujiformia</taxon>
        <taxon>Chrysomeloidea</taxon>
        <taxon>Chrysomelidae</taxon>
        <taxon>Galerucinae</taxon>
        <taxon>Diabroticina</taxon>
        <taxon>Diabroticites</taxon>
        <taxon>Diabrotica</taxon>
    </lineage>
</organism>